<dbReference type="EMBL" id="JH930476">
    <property type="protein sequence ID" value="EKM51731.1"/>
    <property type="molecule type" value="Genomic_DNA"/>
</dbReference>
<evidence type="ECO:0000313" key="1">
    <source>
        <dbReference type="EMBL" id="EKM51731.1"/>
    </source>
</evidence>
<sequence length="682" mass="77419">MVCYTVNAECLLCYSLCRPCEHSSIIPDIHGRDHTASTVKSSGYNSMSSLAHMFLSKSCRTLHGLALMIFWRHILGGLEKVLPDRTALFAAMQTYDAVISGEFLLQLLTHPDQTDCTNIDIFVPRYHFTSFTNHLFTTLNARSISYHPMHDDSRLIRGTEHILLRHQLLTIFQSDLASALAPIVMQPCTLLMNYLAHDHVCIGYSRLTHLGTGVLHCHWVTDRDQTRLSTLHELGFTVRHSALYIHGDPAVTSCNDNSVCPHRIRRFRDSACEVVPITNMVPQCRPWTESLVQVIRSVGELEDMPTMSLRFDEIYLVLETLTFLGDRRALHLCGLVCKEWSHTCRSLLYRCITFTVSPTSHLQNLFAHLSTYPSITQCIQDLKITSRATPFARDSHTSFTTASLNAILQLLPNLRCLTIRNCSITCTNHSFLEIPYDVLRLSRVHLSTVSTFCHKQSSFTLVFIDRVTTSSDNSNSSRPVAIHTHTLTITLPNTRHKDSSPPMQYSLRYGDQVTVSNIRDTDHVALRSLLSLSTSTLTIVCLEWSPPLAFRNPSPWTCPELTACDALKSITLSYPVGYNVQFWQDAIYNVIRQLPQSVTQLTLQYDFLGWVMGPRYLTKTLNSNWVDFASRIQSLVPYVSDVHLRVKARERPKKDGLAWANKLLPSFKRSFHTIFVTAHFTT</sequence>
<proteinExistence type="predicted"/>
<dbReference type="RefSeq" id="XP_007399534.1">
    <property type="nucleotide sequence ID" value="XM_007399472.1"/>
</dbReference>
<dbReference type="KEGG" id="pco:PHACADRAFT_187148"/>
<dbReference type="OrthoDB" id="3270380at2759"/>
<accession>K5UPL2</accession>
<dbReference type="GeneID" id="18910406"/>
<dbReference type="Proteomes" id="UP000008370">
    <property type="component" value="Unassembled WGS sequence"/>
</dbReference>
<protein>
    <submittedName>
        <fullName evidence="1">Uncharacterized protein</fullName>
    </submittedName>
</protein>
<dbReference type="HOGENOM" id="CLU_403377_0_0_1"/>
<name>K5UPL2_PHACS</name>
<organism evidence="1 2">
    <name type="scientific">Phanerochaete carnosa (strain HHB-10118-sp)</name>
    <name type="common">White-rot fungus</name>
    <name type="synonym">Peniophora carnosa</name>
    <dbReference type="NCBI Taxonomy" id="650164"/>
    <lineage>
        <taxon>Eukaryota</taxon>
        <taxon>Fungi</taxon>
        <taxon>Dikarya</taxon>
        <taxon>Basidiomycota</taxon>
        <taxon>Agaricomycotina</taxon>
        <taxon>Agaricomycetes</taxon>
        <taxon>Polyporales</taxon>
        <taxon>Phanerochaetaceae</taxon>
        <taxon>Phanerochaete</taxon>
    </lineage>
</organism>
<gene>
    <name evidence="1" type="ORF">PHACADRAFT_187148</name>
</gene>
<dbReference type="AlphaFoldDB" id="K5UPL2"/>
<reference evidence="1 2" key="1">
    <citation type="journal article" date="2012" name="BMC Genomics">
        <title>Comparative genomics of the white-rot fungi, Phanerochaete carnosa and P. chrysosporium, to elucidate the genetic basis of the distinct wood types they colonize.</title>
        <authorList>
            <person name="Suzuki H."/>
            <person name="MacDonald J."/>
            <person name="Syed K."/>
            <person name="Salamov A."/>
            <person name="Hori C."/>
            <person name="Aerts A."/>
            <person name="Henrissat B."/>
            <person name="Wiebenga A."/>
            <person name="vanKuyk P.A."/>
            <person name="Barry K."/>
            <person name="Lindquist E."/>
            <person name="LaButti K."/>
            <person name="Lapidus A."/>
            <person name="Lucas S."/>
            <person name="Coutinho P."/>
            <person name="Gong Y."/>
            <person name="Samejima M."/>
            <person name="Mahadevan R."/>
            <person name="Abou-Zaid M."/>
            <person name="de Vries R.P."/>
            <person name="Igarashi K."/>
            <person name="Yadav J.S."/>
            <person name="Grigoriev I.V."/>
            <person name="Master E.R."/>
        </authorList>
    </citation>
    <scope>NUCLEOTIDE SEQUENCE [LARGE SCALE GENOMIC DNA]</scope>
    <source>
        <strain evidence="1 2">HHB-10118-sp</strain>
    </source>
</reference>
<evidence type="ECO:0000313" key="2">
    <source>
        <dbReference type="Proteomes" id="UP000008370"/>
    </source>
</evidence>
<keyword evidence="2" id="KW-1185">Reference proteome</keyword>
<dbReference type="InParanoid" id="K5UPL2"/>